<evidence type="ECO:0000256" key="7">
    <source>
        <dbReference type="ARBA" id="ARBA00022801"/>
    </source>
</evidence>
<dbReference type="OrthoDB" id="9766909at2"/>
<dbReference type="Proteomes" id="UP000216311">
    <property type="component" value="Unassembled WGS sequence"/>
</dbReference>
<comment type="similarity">
    <text evidence="1">In the C-terminal section; belongs to the transpeptidase family.</text>
</comment>
<evidence type="ECO:0000256" key="1">
    <source>
        <dbReference type="ARBA" id="ARBA00007090"/>
    </source>
</evidence>
<dbReference type="SUPFAM" id="SSF53955">
    <property type="entry name" value="Lysozyme-like"/>
    <property type="match status" value="1"/>
</dbReference>
<dbReference type="InterPro" id="IPR050396">
    <property type="entry name" value="Glycosyltr_51/Transpeptidase"/>
</dbReference>
<dbReference type="GO" id="GO:0009252">
    <property type="term" value="P:peptidoglycan biosynthetic process"/>
    <property type="evidence" value="ECO:0007669"/>
    <property type="project" value="UniProtKB-KW"/>
</dbReference>
<feature type="domain" description="Penicillin-binding protein transpeptidase" evidence="14">
    <location>
        <begin position="358"/>
        <end position="448"/>
    </location>
</feature>
<keyword evidence="4" id="KW-0645">Protease</keyword>
<dbReference type="FunFam" id="1.10.3810.10:FF:000001">
    <property type="entry name" value="Penicillin-binding protein 1A"/>
    <property type="match status" value="1"/>
</dbReference>
<reference evidence="16 17" key="1">
    <citation type="submission" date="2017-07" db="EMBL/GenBank/DDBJ databases">
        <title>Draft whole genome sequences of clinical Proprionibacteriaceae strains.</title>
        <authorList>
            <person name="Bernier A.-M."/>
            <person name="Bernard K."/>
            <person name="Domingo M.-C."/>
        </authorList>
    </citation>
    <scope>NUCLEOTIDE SEQUENCE [LARGE SCALE GENOMIC DNA]</scope>
    <source>
        <strain evidence="16 17">NML 130396</strain>
    </source>
</reference>
<keyword evidence="3" id="KW-0121">Carboxypeptidase</keyword>
<dbReference type="GO" id="GO:0030288">
    <property type="term" value="C:outer membrane-bounded periplasmic space"/>
    <property type="evidence" value="ECO:0007669"/>
    <property type="project" value="TreeGrafter"/>
</dbReference>
<evidence type="ECO:0000256" key="2">
    <source>
        <dbReference type="ARBA" id="ARBA00007739"/>
    </source>
</evidence>
<dbReference type="InterPro" id="IPR036950">
    <property type="entry name" value="PBP_transglycosylase"/>
</dbReference>
<accession>A0A255HB55</accession>
<keyword evidence="7" id="KW-0378">Hydrolase</keyword>
<name>A0A255HB55_9ACTN</name>
<keyword evidence="5" id="KW-0328">Glycosyltransferase</keyword>
<dbReference type="Pfam" id="PF00905">
    <property type="entry name" value="Transpeptidase"/>
    <property type="match status" value="1"/>
</dbReference>
<dbReference type="Gene3D" id="1.10.3810.10">
    <property type="entry name" value="Biosynthetic peptidoglycan transglycosylase-like"/>
    <property type="match status" value="1"/>
</dbReference>
<evidence type="ECO:0000256" key="8">
    <source>
        <dbReference type="ARBA" id="ARBA00022960"/>
    </source>
</evidence>
<dbReference type="RefSeq" id="WP_094362327.1">
    <property type="nucleotide sequence ID" value="NZ_NMVQ01000001.1"/>
</dbReference>
<comment type="catalytic activity">
    <reaction evidence="13">
        <text>[GlcNAc-(1-&gt;4)-Mur2Ac(oyl-L-Ala-gamma-D-Glu-L-Lys-D-Ala-D-Ala)](n)-di-trans,octa-cis-undecaprenyl diphosphate + beta-D-GlcNAc-(1-&gt;4)-Mur2Ac(oyl-L-Ala-gamma-D-Glu-L-Lys-D-Ala-D-Ala)-di-trans,octa-cis-undecaprenyl diphosphate = [GlcNAc-(1-&gt;4)-Mur2Ac(oyl-L-Ala-gamma-D-Glu-L-Lys-D-Ala-D-Ala)](n+1)-di-trans,octa-cis-undecaprenyl diphosphate + di-trans,octa-cis-undecaprenyl diphosphate + H(+)</text>
        <dbReference type="Rhea" id="RHEA:23708"/>
        <dbReference type="Rhea" id="RHEA-COMP:9602"/>
        <dbReference type="Rhea" id="RHEA-COMP:9603"/>
        <dbReference type="ChEBI" id="CHEBI:15378"/>
        <dbReference type="ChEBI" id="CHEBI:58405"/>
        <dbReference type="ChEBI" id="CHEBI:60033"/>
        <dbReference type="ChEBI" id="CHEBI:78435"/>
        <dbReference type="EC" id="2.4.99.28"/>
    </reaction>
</comment>
<keyword evidence="9" id="KW-0573">Peptidoglycan synthesis</keyword>
<evidence type="ECO:0000256" key="11">
    <source>
        <dbReference type="ARBA" id="ARBA00023316"/>
    </source>
</evidence>
<dbReference type="EMBL" id="NMVQ01000001">
    <property type="protein sequence ID" value="OYO25120.1"/>
    <property type="molecule type" value="Genomic_DNA"/>
</dbReference>
<evidence type="ECO:0000313" key="17">
    <source>
        <dbReference type="Proteomes" id="UP000216311"/>
    </source>
</evidence>
<evidence type="ECO:0000259" key="14">
    <source>
        <dbReference type="Pfam" id="PF00905"/>
    </source>
</evidence>
<gene>
    <name evidence="16" type="ORF">CGZ93_01290</name>
</gene>
<comment type="catalytic activity">
    <reaction evidence="12">
        <text>Preferential cleavage: (Ac)2-L-Lys-D-Ala-|-D-Ala. Also transpeptidation of peptidyl-alanyl moieties that are N-acyl substituents of D-alanine.</text>
        <dbReference type="EC" id="3.4.16.4"/>
    </reaction>
</comment>
<protein>
    <submittedName>
        <fullName evidence="16">Uncharacterized protein</fullName>
    </submittedName>
</protein>
<dbReference type="GO" id="GO:0008658">
    <property type="term" value="F:penicillin binding"/>
    <property type="evidence" value="ECO:0007669"/>
    <property type="project" value="InterPro"/>
</dbReference>
<proteinExistence type="inferred from homology"/>
<dbReference type="PANTHER" id="PTHR32282">
    <property type="entry name" value="BINDING PROTEIN TRANSPEPTIDASE, PUTATIVE-RELATED"/>
    <property type="match status" value="1"/>
</dbReference>
<dbReference type="InterPro" id="IPR012338">
    <property type="entry name" value="Beta-lactam/transpept-like"/>
</dbReference>
<evidence type="ECO:0000256" key="13">
    <source>
        <dbReference type="ARBA" id="ARBA00049902"/>
    </source>
</evidence>
<organism evidence="16 17">
    <name type="scientific">Enemella dayhoffiae</name>
    <dbReference type="NCBI Taxonomy" id="2016507"/>
    <lineage>
        <taxon>Bacteria</taxon>
        <taxon>Bacillati</taxon>
        <taxon>Actinomycetota</taxon>
        <taxon>Actinomycetes</taxon>
        <taxon>Propionibacteriales</taxon>
        <taxon>Propionibacteriaceae</taxon>
        <taxon>Enemella</taxon>
    </lineage>
</organism>
<dbReference type="GO" id="GO:0009002">
    <property type="term" value="F:serine-type D-Ala-D-Ala carboxypeptidase activity"/>
    <property type="evidence" value="ECO:0007669"/>
    <property type="project" value="UniProtKB-EC"/>
</dbReference>
<dbReference type="InterPro" id="IPR023346">
    <property type="entry name" value="Lysozyme-like_dom_sf"/>
</dbReference>
<keyword evidence="10" id="KW-0511">Multifunctional enzyme</keyword>
<keyword evidence="6" id="KW-0808">Transferase</keyword>
<evidence type="ECO:0000256" key="4">
    <source>
        <dbReference type="ARBA" id="ARBA00022670"/>
    </source>
</evidence>
<comment type="caution">
    <text evidence="16">The sequence shown here is derived from an EMBL/GenBank/DDBJ whole genome shotgun (WGS) entry which is preliminary data.</text>
</comment>
<dbReference type="SUPFAM" id="SSF56601">
    <property type="entry name" value="beta-lactamase/transpeptidase-like"/>
    <property type="match status" value="1"/>
</dbReference>
<feature type="domain" description="Glycosyl transferase family 51" evidence="15">
    <location>
        <begin position="69"/>
        <end position="256"/>
    </location>
</feature>
<evidence type="ECO:0000313" key="16">
    <source>
        <dbReference type="EMBL" id="OYO25120.1"/>
    </source>
</evidence>
<dbReference type="GO" id="GO:0071555">
    <property type="term" value="P:cell wall organization"/>
    <property type="evidence" value="ECO:0007669"/>
    <property type="project" value="UniProtKB-KW"/>
</dbReference>
<dbReference type="InterPro" id="IPR001264">
    <property type="entry name" value="Glyco_trans_51"/>
</dbReference>
<dbReference type="GO" id="GO:0008360">
    <property type="term" value="P:regulation of cell shape"/>
    <property type="evidence" value="ECO:0007669"/>
    <property type="project" value="UniProtKB-KW"/>
</dbReference>
<dbReference type="Gene3D" id="3.40.710.10">
    <property type="entry name" value="DD-peptidase/beta-lactamase superfamily"/>
    <property type="match status" value="1"/>
</dbReference>
<keyword evidence="11" id="KW-0961">Cell wall biogenesis/degradation</keyword>
<evidence type="ECO:0000256" key="5">
    <source>
        <dbReference type="ARBA" id="ARBA00022676"/>
    </source>
</evidence>
<evidence type="ECO:0000256" key="3">
    <source>
        <dbReference type="ARBA" id="ARBA00022645"/>
    </source>
</evidence>
<dbReference type="Pfam" id="PF00912">
    <property type="entry name" value="Transgly"/>
    <property type="match status" value="1"/>
</dbReference>
<sequence>MRFLSFCYSLVMAVVISVLAGLLVAGLAIPLVGASASTAKAATTAMARVPAELETPPQAERSRVLMANGEVLATFWDENRVYVPLGRISPVMRMAQVAIEDHRFFEHGALDTRGTLRALVRNGSGGEATQGGSSLTQQYVKMVLIQQASESGDDAGVARAQEKSVSRKIQELRYAVALEKRLNKEQILERYLNLAYYGDGSYGVEAAARHYFDVGAKDLDLAQSAMLAGLVQNPVATDPVHQPTIARDRRDVVLGRIGQLGLATPTDLDAARRTPFDRSRVQRQTNGCQGTRYPFLCDYVKRSLQRLPALGNTPAERLETLKRGGLTIETEIDPATQDAAERAIANTVDARDPVISTMTMIKPGSGLILAMAQNRRTMGDDAAAGQTYYNYAVGGAASGEDLGGAEGYQAGSTFKVFTAAAALEQGRSFTQTYDAPDQMSFDGQTFRDCTGRFKLNARSGGMGRDS</sequence>
<keyword evidence="8" id="KW-0133">Cell shape</keyword>
<evidence type="ECO:0000256" key="6">
    <source>
        <dbReference type="ARBA" id="ARBA00022679"/>
    </source>
</evidence>
<evidence type="ECO:0000256" key="10">
    <source>
        <dbReference type="ARBA" id="ARBA00023268"/>
    </source>
</evidence>
<evidence type="ECO:0000256" key="9">
    <source>
        <dbReference type="ARBA" id="ARBA00022984"/>
    </source>
</evidence>
<dbReference type="InterPro" id="IPR001460">
    <property type="entry name" value="PCN-bd_Tpept"/>
</dbReference>
<dbReference type="PANTHER" id="PTHR32282:SF33">
    <property type="entry name" value="PEPTIDOGLYCAN GLYCOSYLTRANSFERASE"/>
    <property type="match status" value="1"/>
</dbReference>
<dbReference type="AlphaFoldDB" id="A0A255HB55"/>
<dbReference type="GO" id="GO:0006508">
    <property type="term" value="P:proteolysis"/>
    <property type="evidence" value="ECO:0007669"/>
    <property type="project" value="UniProtKB-KW"/>
</dbReference>
<evidence type="ECO:0000259" key="15">
    <source>
        <dbReference type="Pfam" id="PF00912"/>
    </source>
</evidence>
<keyword evidence="17" id="KW-1185">Reference proteome</keyword>
<dbReference type="GO" id="GO:0008955">
    <property type="term" value="F:peptidoglycan glycosyltransferase activity"/>
    <property type="evidence" value="ECO:0007669"/>
    <property type="project" value="UniProtKB-EC"/>
</dbReference>
<evidence type="ECO:0000256" key="12">
    <source>
        <dbReference type="ARBA" id="ARBA00034000"/>
    </source>
</evidence>
<comment type="similarity">
    <text evidence="2">In the N-terminal section; belongs to the glycosyltransferase 51 family.</text>
</comment>